<sequence length="768" mass="89461">MFDYELIVLIVFYWIIDIIVILTLSILKIKYKITVGNLLIDTFLAAVFKTTILINFTYSELDIQYFSYVIMAYYFIRSMVINIRKIAVNETITQYSFLVQGVKILLVLQLMLITMRWKCTIYWSWFTTFSIAWGLLVICFIVHFVFFLSIGETLIDYYKKKTTKTQLVGGIWLTYYLCGFSGIPMWFCYIICQNQEVKNFPTSDQATLLCILIISYNLSLLMITTICKAQLIQFIKDMGFDTEIPQEPIVQEQKLPYHFLRISLPQKLIQISSTYFDFAQESNKQIKQQQQHISNSNFSVINQKARLKAFEFMAKTEQINSPVERESGLVKSEEKCQVCFENEPQIVMLPCQHGGICDDCLQKCLKKSPNCYLLLIVFYWIIDIIVILTLSILKIKYKITVGNLLIDTFLAAVFKTTILINFTYSELDIQYFSYVIMAYYFIRSMVINIRKIAVNETITQYSFLVQGVKILLVLQLMLITMRWKCTIYWSWFTTFSIAWGLLVICFIVHFVFFLSIGETLIDYYKKKTTKTQLVGGIWLTYYLCGFSGIPMWFCYIICQNQEVKNFPTSDQATLLCILIISYNLSLLMITTICKAQLIQFIKDMGFDTEIPQEPIVQEQKLPYHFLRISLPQKLIQISSTYFDFAQESNKQIKQQQQHISNSNFSVINQKARLKAFEFMAKTEQINSPVERESGLVKSEEKCQVCFENEPQIVMLPCQHGGICDDCLQKCLKKSPNCYLCRKKIQKLLRVSKETSGKFAINDIALCDA</sequence>
<dbReference type="OrthoDB" id="1711136at2759"/>
<dbReference type="PROSITE" id="PS50089">
    <property type="entry name" value="ZF_RING_2"/>
    <property type="match status" value="1"/>
</dbReference>
<name>A0A8S1K4L4_9CILI</name>
<dbReference type="AlphaFoldDB" id="A0A8S1K4L4"/>
<accession>A0A8S1K4L4</accession>
<keyword evidence="1" id="KW-0863">Zinc-finger</keyword>
<feature type="transmembrane region" description="Helical" evidence="2">
    <location>
        <begin position="461"/>
        <end position="481"/>
    </location>
</feature>
<keyword evidence="2" id="KW-1133">Transmembrane helix</keyword>
<dbReference type="PANTHER" id="PTHR12109:SF5">
    <property type="entry name" value="RING-TYPE DOMAIN-CONTAINING PROTEIN"/>
    <property type="match status" value="1"/>
</dbReference>
<evidence type="ECO:0000256" key="1">
    <source>
        <dbReference type="PROSITE-ProRule" id="PRU00175"/>
    </source>
</evidence>
<keyword evidence="1" id="KW-0479">Metal-binding</keyword>
<dbReference type="Pfam" id="PF13920">
    <property type="entry name" value="zf-C3HC4_3"/>
    <property type="match status" value="2"/>
</dbReference>
<dbReference type="EMBL" id="CAJJDN010000004">
    <property type="protein sequence ID" value="CAD8050239.1"/>
    <property type="molecule type" value="Genomic_DNA"/>
</dbReference>
<keyword evidence="1" id="KW-0862">Zinc</keyword>
<feature type="transmembrane region" description="Helical" evidence="2">
    <location>
        <begin position="372"/>
        <end position="393"/>
    </location>
</feature>
<feature type="transmembrane region" description="Helical" evidence="2">
    <location>
        <begin position="572"/>
        <end position="593"/>
    </location>
</feature>
<evidence type="ECO:0000256" key="2">
    <source>
        <dbReference type="SAM" id="Phobius"/>
    </source>
</evidence>
<keyword evidence="2" id="KW-0812">Transmembrane</keyword>
<feature type="transmembrane region" description="Helical" evidence="2">
    <location>
        <begin position="6"/>
        <end position="27"/>
    </location>
</feature>
<protein>
    <recommendedName>
        <fullName evidence="3">RING-type domain-containing protein</fullName>
    </recommendedName>
</protein>
<gene>
    <name evidence="4" type="ORF">PSON_ATCC_30995.1.T0040543</name>
</gene>
<reference evidence="4" key="1">
    <citation type="submission" date="2021-01" db="EMBL/GenBank/DDBJ databases">
        <authorList>
            <consortium name="Genoscope - CEA"/>
            <person name="William W."/>
        </authorList>
    </citation>
    <scope>NUCLEOTIDE SEQUENCE</scope>
</reference>
<dbReference type="PANTHER" id="PTHR12109">
    <property type="entry name" value="RING FINGER PROTEIN 141-RELATED"/>
    <property type="match status" value="1"/>
</dbReference>
<evidence type="ECO:0000259" key="3">
    <source>
        <dbReference type="PROSITE" id="PS50089"/>
    </source>
</evidence>
<keyword evidence="2" id="KW-0472">Membrane</keyword>
<feature type="transmembrane region" description="Helical" evidence="2">
    <location>
        <begin position="65"/>
        <end position="83"/>
    </location>
</feature>
<feature type="transmembrane region" description="Helical" evidence="2">
    <location>
        <begin position="121"/>
        <end position="146"/>
    </location>
</feature>
<feature type="transmembrane region" description="Helical" evidence="2">
    <location>
        <begin position="431"/>
        <end position="449"/>
    </location>
</feature>
<feature type="transmembrane region" description="Helical" evidence="2">
    <location>
        <begin position="95"/>
        <end position="115"/>
    </location>
</feature>
<evidence type="ECO:0000313" key="5">
    <source>
        <dbReference type="Proteomes" id="UP000692954"/>
    </source>
</evidence>
<proteinExistence type="predicted"/>
<dbReference type="InterPro" id="IPR047126">
    <property type="entry name" value="RNF141-like"/>
</dbReference>
<feature type="transmembrane region" description="Helical" evidence="2">
    <location>
        <begin position="533"/>
        <end position="552"/>
    </location>
</feature>
<feature type="transmembrane region" description="Helical" evidence="2">
    <location>
        <begin position="39"/>
        <end position="59"/>
    </location>
</feature>
<dbReference type="SMART" id="SM00184">
    <property type="entry name" value="RING"/>
    <property type="match status" value="2"/>
</dbReference>
<comment type="caution">
    <text evidence="4">The sequence shown here is derived from an EMBL/GenBank/DDBJ whole genome shotgun (WGS) entry which is preliminary data.</text>
</comment>
<feature type="transmembrane region" description="Helical" evidence="2">
    <location>
        <begin position="167"/>
        <end position="187"/>
    </location>
</feature>
<dbReference type="Proteomes" id="UP000692954">
    <property type="component" value="Unassembled WGS sequence"/>
</dbReference>
<keyword evidence="5" id="KW-1185">Reference proteome</keyword>
<organism evidence="4 5">
    <name type="scientific">Paramecium sonneborni</name>
    <dbReference type="NCBI Taxonomy" id="65129"/>
    <lineage>
        <taxon>Eukaryota</taxon>
        <taxon>Sar</taxon>
        <taxon>Alveolata</taxon>
        <taxon>Ciliophora</taxon>
        <taxon>Intramacronucleata</taxon>
        <taxon>Oligohymenophorea</taxon>
        <taxon>Peniculida</taxon>
        <taxon>Parameciidae</taxon>
        <taxon>Paramecium</taxon>
    </lineage>
</organism>
<feature type="domain" description="RING-type" evidence="3">
    <location>
        <begin position="702"/>
        <end position="741"/>
    </location>
</feature>
<evidence type="ECO:0000313" key="4">
    <source>
        <dbReference type="EMBL" id="CAD8050239.1"/>
    </source>
</evidence>
<dbReference type="InterPro" id="IPR001841">
    <property type="entry name" value="Znf_RING"/>
</dbReference>
<feature type="transmembrane region" description="Helical" evidence="2">
    <location>
        <begin position="487"/>
        <end position="512"/>
    </location>
</feature>
<dbReference type="GO" id="GO:0008270">
    <property type="term" value="F:zinc ion binding"/>
    <property type="evidence" value="ECO:0007669"/>
    <property type="project" value="UniProtKB-KW"/>
</dbReference>